<keyword evidence="1" id="KW-1133">Transmembrane helix</keyword>
<proteinExistence type="predicted"/>
<sequence>MTFVAKATVRTQPPQSTMALTATPARRRLIMIALLLLAAAGSLVRYFAPDPSTLRDIGTLLMVLWLPAVGNLVAYFVRKIPRKPTPPAGFAEGSAFTPHLRVRLEPTGLVADLPAAFACEGNRCTLIVGNAGFTARVGPAVPGTGAEDVPVELLRPEVALPALKPGTQLRLVIGAIAAARGQVVELPQG</sequence>
<reference evidence="2 3" key="2">
    <citation type="submission" date="2020-06" db="EMBL/GenBank/DDBJ databases">
        <title>Ramlibacter rhizophilus sp. nov., isolated from rhizosphere soil of national flower Mugunghwa from South Korea.</title>
        <authorList>
            <person name="Zheng-Fei Y."/>
            <person name="Huan T."/>
        </authorList>
    </citation>
    <scope>NUCLEOTIDE SEQUENCE [LARGE SCALE GENOMIC DNA]</scope>
    <source>
        <strain evidence="2 3">B156</strain>
    </source>
</reference>
<name>A0A849KDH8_9BURK</name>
<keyword evidence="1" id="KW-0812">Transmembrane</keyword>
<feature type="transmembrane region" description="Helical" evidence="1">
    <location>
        <begin position="60"/>
        <end position="77"/>
    </location>
</feature>
<dbReference type="EMBL" id="JABFCS010000001">
    <property type="protein sequence ID" value="NNU42303.1"/>
    <property type="molecule type" value="Genomic_DNA"/>
</dbReference>
<keyword evidence="1" id="KW-0472">Membrane</keyword>
<evidence type="ECO:0000313" key="3">
    <source>
        <dbReference type="Proteomes" id="UP000552954"/>
    </source>
</evidence>
<feature type="transmembrane region" description="Helical" evidence="1">
    <location>
        <begin position="29"/>
        <end position="48"/>
    </location>
</feature>
<dbReference type="RefSeq" id="WP_171556677.1">
    <property type="nucleotide sequence ID" value="NZ_JABFCS010000001.1"/>
</dbReference>
<comment type="caution">
    <text evidence="2">The sequence shown here is derived from an EMBL/GenBank/DDBJ whole genome shotgun (WGS) entry which is preliminary data.</text>
</comment>
<organism evidence="2 3">
    <name type="scientific">Ramlibacter montanisoli</name>
    <dbReference type="NCBI Taxonomy" id="2732512"/>
    <lineage>
        <taxon>Bacteria</taxon>
        <taxon>Pseudomonadati</taxon>
        <taxon>Pseudomonadota</taxon>
        <taxon>Betaproteobacteria</taxon>
        <taxon>Burkholderiales</taxon>
        <taxon>Comamonadaceae</taxon>
        <taxon>Ramlibacter</taxon>
    </lineage>
</organism>
<accession>A0A849KDH8</accession>
<evidence type="ECO:0000256" key="1">
    <source>
        <dbReference type="SAM" id="Phobius"/>
    </source>
</evidence>
<protein>
    <submittedName>
        <fullName evidence="2">Uncharacterized protein</fullName>
    </submittedName>
</protein>
<keyword evidence="3" id="KW-1185">Reference proteome</keyword>
<gene>
    <name evidence="2" type="ORF">HK415_02720</name>
</gene>
<evidence type="ECO:0000313" key="2">
    <source>
        <dbReference type="EMBL" id="NNU42303.1"/>
    </source>
</evidence>
<reference evidence="2 3" key="1">
    <citation type="submission" date="2020-05" db="EMBL/GenBank/DDBJ databases">
        <authorList>
            <person name="Khan S.A."/>
            <person name="Jeon C.O."/>
            <person name="Chun B.H."/>
        </authorList>
    </citation>
    <scope>NUCLEOTIDE SEQUENCE [LARGE SCALE GENOMIC DNA]</scope>
    <source>
        <strain evidence="2 3">B156</strain>
    </source>
</reference>
<dbReference type="Proteomes" id="UP000552954">
    <property type="component" value="Unassembled WGS sequence"/>
</dbReference>
<dbReference type="AlphaFoldDB" id="A0A849KDH8"/>